<dbReference type="RefSeq" id="WP_136083300.1">
    <property type="nucleotide sequence ID" value="NZ_CAAHFG010000005.1"/>
</dbReference>
<dbReference type="InterPro" id="IPR011004">
    <property type="entry name" value="Trimer_LpxA-like_sf"/>
</dbReference>
<dbReference type="PANTHER" id="PTHR13061">
    <property type="entry name" value="DYNACTIN SUBUNIT P25"/>
    <property type="match status" value="1"/>
</dbReference>
<dbReference type="Pfam" id="PF00132">
    <property type="entry name" value="Hexapep"/>
    <property type="match status" value="1"/>
</dbReference>
<dbReference type="EMBL" id="CAAHFG010000005">
    <property type="protein sequence ID" value="VGO17835.1"/>
    <property type="molecule type" value="Genomic_DNA"/>
</dbReference>
<dbReference type="InterPro" id="IPR047324">
    <property type="entry name" value="LbH_gamma_CA-like"/>
</dbReference>
<dbReference type="SUPFAM" id="SSF51161">
    <property type="entry name" value="Trimeric LpxA-like enzymes"/>
    <property type="match status" value="1"/>
</dbReference>
<dbReference type="InterPro" id="IPR001451">
    <property type="entry name" value="Hexapep"/>
</dbReference>
<evidence type="ECO:0000313" key="1">
    <source>
        <dbReference type="EMBL" id="VGO17835.1"/>
    </source>
</evidence>
<sequence>MIYQFEDREPVLPEEYYVADNASVIGDVVLGEQSSIWFGAVLRGDIEPIIVGARSNIQDNSVAHTGKGAPTVLGDDVTVGHKVTLHGCTVGNNCLIGMGAILLDGCEIGDNCIIGAGSIVAQGRKIPAGSLAVGSPARVIRKLSEEAIADIRHYAERYVDKMKRYRAGALKAI</sequence>
<proteinExistence type="predicted"/>
<dbReference type="PANTHER" id="PTHR13061:SF29">
    <property type="entry name" value="GAMMA CARBONIC ANHYDRASE-LIKE 1, MITOCHONDRIAL-RELATED"/>
    <property type="match status" value="1"/>
</dbReference>
<evidence type="ECO:0000313" key="2">
    <source>
        <dbReference type="Proteomes" id="UP000366872"/>
    </source>
</evidence>
<dbReference type="Proteomes" id="UP000366872">
    <property type="component" value="Unassembled WGS sequence"/>
</dbReference>
<organism evidence="1 2">
    <name type="scientific">Pontiella desulfatans</name>
    <dbReference type="NCBI Taxonomy" id="2750659"/>
    <lineage>
        <taxon>Bacteria</taxon>
        <taxon>Pseudomonadati</taxon>
        <taxon>Kiritimatiellota</taxon>
        <taxon>Kiritimatiellia</taxon>
        <taxon>Kiritimatiellales</taxon>
        <taxon>Pontiellaceae</taxon>
        <taxon>Pontiella</taxon>
    </lineage>
</organism>
<accession>A0A6C2UCJ9</accession>
<keyword evidence="2" id="KW-1185">Reference proteome</keyword>
<dbReference type="Gene3D" id="2.160.10.10">
    <property type="entry name" value="Hexapeptide repeat proteins"/>
    <property type="match status" value="1"/>
</dbReference>
<name>A0A6C2UCJ9_PONDE</name>
<dbReference type="GO" id="GO:0016740">
    <property type="term" value="F:transferase activity"/>
    <property type="evidence" value="ECO:0007669"/>
    <property type="project" value="UniProtKB-KW"/>
</dbReference>
<gene>
    <name evidence="1" type="primary">lacA_2</name>
    <name evidence="1" type="ORF">PDESU_06437</name>
</gene>
<dbReference type="CDD" id="cd04645">
    <property type="entry name" value="LbH_gamma_CA_like"/>
    <property type="match status" value="1"/>
</dbReference>
<dbReference type="AlphaFoldDB" id="A0A6C2UCJ9"/>
<protein>
    <submittedName>
        <fullName evidence="1">Galactoside O-acetyltransferase</fullName>
    </submittedName>
</protein>
<keyword evidence="1" id="KW-0808">Transferase</keyword>
<dbReference type="InterPro" id="IPR050484">
    <property type="entry name" value="Transf_Hexapept/Carb_Anhydrase"/>
</dbReference>
<reference evidence="1 2" key="1">
    <citation type="submission" date="2019-04" db="EMBL/GenBank/DDBJ databases">
        <authorList>
            <person name="Van Vliet M D."/>
        </authorList>
    </citation>
    <scope>NUCLEOTIDE SEQUENCE [LARGE SCALE GENOMIC DNA]</scope>
    <source>
        <strain evidence="1 2">F1</strain>
    </source>
</reference>